<name>A0A9P7DT50_9AGAM</name>
<proteinExistence type="predicted"/>
<dbReference type="Proteomes" id="UP000807769">
    <property type="component" value="Unassembled WGS sequence"/>
</dbReference>
<evidence type="ECO:0000256" key="1">
    <source>
        <dbReference type="SAM" id="MobiDB-lite"/>
    </source>
</evidence>
<dbReference type="OrthoDB" id="3228154at2759"/>
<reference evidence="2" key="1">
    <citation type="journal article" date="2020" name="New Phytol.">
        <title>Comparative genomics reveals dynamic genome evolution in host specialist ectomycorrhizal fungi.</title>
        <authorList>
            <person name="Lofgren L.A."/>
            <person name="Nguyen N.H."/>
            <person name="Vilgalys R."/>
            <person name="Ruytinx J."/>
            <person name="Liao H.L."/>
            <person name="Branco S."/>
            <person name="Kuo A."/>
            <person name="LaButti K."/>
            <person name="Lipzen A."/>
            <person name="Andreopoulos W."/>
            <person name="Pangilinan J."/>
            <person name="Riley R."/>
            <person name="Hundley H."/>
            <person name="Na H."/>
            <person name="Barry K."/>
            <person name="Grigoriev I.V."/>
            <person name="Stajich J.E."/>
            <person name="Kennedy P.G."/>
        </authorList>
    </citation>
    <scope>NUCLEOTIDE SEQUENCE</scope>
    <source>
        <strain evidence="2">MN1</strain>
    </source>
</reference>
<accession>A0A9P7DT50</accession>
<feature type="compositionally biased region" description="Polar residues" evidence="1">
    <location>
        <begin position="151"/>
        <end position="160"/>
    </location>
</feature>
<comment type="caution">
    <text evidence="2">The sequence shown here is derived from an EMBL/GenBank/DDBJ whole genome shotgun (WGS) entry which is preliminary data.</text>
</comment>
<sequence length="363" mass="39486">MALTIAAHPILVRDHASRVTRAGSVLVDATNLHRRIRSSPSTKHYNLLFPLSSRPCKAPPTLSLSATCASSSQSQALLPSPLDLPDVRSVIPFPSTLSADDVASLMDVNMFDGTTDSVDSQSFPSAPFSSCNGTASPCSAQVRLRKRRSQAIATLSQPTSLRRDKKAKSRENSRSGGADATVRKRSRKSWRQVADLMFLATVHRSLVSNCSTDPWDCVRGEDVAPVDAQTLEGQDVLLARRIQTRLIEYGWSLVTDGIQEVPRDNDTSIPPCAQEESSRSRHSEAVLSLRSLSSDTPSPRSSPPPTSSPIPSVLTMPQLVATLTMRYNDRCSTRSRSSWKARRADLSSGHFVERKSSLSVACS</sequence>
<evidence type="ECO:0000313" key="3">
    <source>
        <dbReference type="Proteomes" id="UP000807769"/>
    </source>
</evidence>
<dbReference type="EMBL" id="JABBWG010000076">
    <property type="protein sequence ID" value="KAG1802545.1"/>
    <property type="molecule type" value="Genomic_DNA"/>
</dbReference>
<dbReference type="GeneID" id="64631258"/>
<keyword evidence="3" id="KW-1185">Reference proteome</keyword>
<protein>
    <submittedName>
        <fullName evidence="2">Uncharacterized protein</fullName>
    </submittedName>
</protein>
<dbReference type="RefSeq" id="XP_041186334.1">
    <property type="nucleotide sequence ID" value="XM_041337242.1"/>
</dbReference>
<feature type="region of interest" description="Disordered" evidence="1">
    <location>
        <begin position="149"/>
        <end position="186"/>
    </location>
</feature>
<dbReference type="AlphaFoldDB" id="A0A9P7DT50"/>
<organism evidence="2 3">
    <name type="scientific">Suillus subaureus</name>
    <dbReference type="NCBI Taxonomy" id="48587"/>
    <lineage>
        <taxon>Eukaryota</taxon>
        <taxon>Fungi</taxon>
        <taxon>Dikarya</taxon>
        <taxon>Basidiomycota</taxon>
        <taxon>Agaricomycotina</taxon>
        <taxon>Agaricomycetes</taxon>
        <taxon>Agaricomycetidae</taxon>
        <taxon>Boletales</taxon>
        <taxon>Suillineae</taxon>
        <taxon>Suillaceae</taxon>
        <taxon>Suillus</taxon>
    </lineage>
</organism>
<gene>
    <name evidence="2" type="ORF">BJ212DRAFT_1397318</name>
</gene>
<evidence type="ECO:0000313" key="2">
    <source>
        <dbReference type="EMBL" id="KAG1802545.1"/>
    </source>
</evidence>
<feature type="compositionally biased region" description="Low complexity" evidence="1">
    <location>
        <begin position="288"/>
        <end position="299"/>
    </location>
</feature>
<feature type="region of interest" description="Disordered" evidence="1">
    <location>
        <begin position="262"/>
        <end position="313"/>
    </location>
</feature>